<dbReference type="EMBL" id="GBXM01065624">
    <property type="protein sequence ID" value="JAH42953.1"/>
    <property type="molecule type" value="Transcribed_RNA"/>
</dbReference>
<proteinExistence type="predicted"/>
<organism evidence="1">
    <name type="scientific">Anguilla anguilla</name>
    <name type="common">European freshwater eel</name>
    <name type="synonym">Muraena anguilla</name>
    <dbReference type="NCBI Taxonomy" id="7936"/>
    <lineage>
        <taxon>Eukaryota</taxon>
        <taxon>Metazoa</taxon>
        <taxon>Chordata</taxon>
        <taxon>Craniata</taxon>
        <taxon>Vertebrata</taxon>
        <taxon>Euteleostomi</taxon>
        <taxon>Actinopterygii</taxon>
        <taxon>Neopterygii</taxon>
        <taxon>Teleostei</taxon>
        <taxon>Anguilliformes</taxon>
        <taxon>Anguillidae</taxon>
        <taxon>Anguilla</taxon>
    </lineage>
</organism>
<protein>
    <submittedName>
        <fullName evidence="1">Uncharacterized protein</fullName>
    </submittedName>
</protein>
<reference evidence="1" key="2">
    <citation type="journal article" date="2015" name="Fish Shellfish Immunol.">
        <title>Early steps in the European eel (Anguilla anguilla)-Vibrio vulnificus interaction in the gills: Role of the RtxA13 toxin.</title>
        <authorList>
            <person name="Callol A."/>
            <person name="Pajuelo D."/>
            <person name="Ebbesson L."/>
            <person name="Teles M."/>
            <person name="MacKenzie S."/>
            <person name="Amaro C."/>
        </authorList>
    </citation>
    <scope>NUCLEOTIDE SEQUENCE</scope>
</reference>
<evidence type="ECO:0000313" key="1">
    <source>
        <dbReference type="EMBL" id="JAH42953.1"/>
    </source>
</evidence>
<dbReference type="AlphaFoldDB" id="A0A0E9SR07"/>
<reference evidence="1" key="1">
    <citation type="submission" date="2014-11" db="EMBL/GenBank/DDBJ databases">
        <authorList>
            <person name="Amaro Gonzalez C."/>
        </authorList>
    </citation>
    <scope>NUCLEOTIDE SEQUENCE</scope>
</reference>
<name>A0A0E9SR07_ANGAN</name>
<sequence length="26" mass="3262">MYANNYLQYTWELLKQRPPWGNKHLP</sequence>
<accession>A0A0E9SR07</accession>